<proteinExistence type="predicted"/>
<sequence>MFPFAIYSVCLGSSEPSGLGTLFLILIRLLRRTNTGGDADENEERLHRSSQLLPSLRCFFPRDNLEVPLNFLQNHGLPTDTVCPSPIQYIVHCPIATSEQTQRFTGVQWLDPKNFVTTYYTNFAAFKDNECNDMDMCCGRMMSKPSSKRLHNVAMVGTVTPGDK</sequence>
<dbReference type="AlphaFoldDB" id="A0A074ZZP2"/>
<dbReference type="EMBL" id="KL596692">
    <property type="protein sequence ID" value="KER28750.1"/>
    <property type="molecule type" value="Genomic_DNA"/>
</dbReference>
<dbReference type="Proteomes" id="UP000054324">
    <property type="component" value="Unassembled WGS sequence"/>
</dbReference>
<keyword evidence="1" id="KW-0472">Membrane</keyword>
<dbReference type="GeneID" id="20318626"/>
<dbReference type="CTD" id="20318626"/>
<gene>
    <name evidence="2" type="ORF">T265_04444</name>
</gene>
<keyword evidence="1" id="KW-1133">Transmembrane helix</keyword>
<accession>A0A074ZZP2</accession>
<name>A0A074ZZP2_OPIVI</name>
<keyword evidence="1" id="KW-0812">Transmembrane</keyword>
<protein>
    <submittedName>
        <fullName evidence="2">Uncharacterized protein</fullName>
    </submittedName>
</protein>
<organism evidence="2 3">
    <name type="scientific">Opisthorchis viverrini</name>
    <name type="common">Southeast Asian liver fluke</name>
    <dbReference type="NCBI Taxonomy" id="6198"/>
    <lineage>
        <taxon>Eukaryota</taxon>
        <taxon>Metazoa</taxon>
        <taxon>Spiralia</taxon>
        <taxon>Lophotrochozoa</taxon>
        <taxon>Platyhelminthes</taxon>
        <taxon>Trematoda</taxon>
        <taxon>Digenea</taxon>
        <taxon>Opisthorchiida</taxon>
        <taxon>Opisthorchiata</taxon>
        <taxon>Opisthorchiidae</taxon>
        <taxon>Opisthorchis</taxon>
    </lineage>
</organism>
<dbReference type="RefSeq" id="XP_009167457.1">
    <property type="nucleotide sequence ID" value="XM_009169193.1"/>
</dbReference>
<evidence type="ECO:0000313" key="3">
    <source>
        <dbReference type="Proteomes" id="UP000054324"/>
    </source>
</evidence>
<dbReference type="KEGG" id="ovi:T265_04444"/>
<keyword evidence="3" id="KW-1185">Reference proteome</keyword>
<feature type="transmembrane region" description="Helical" evidence="1">
    <location>
        <begin position="6"/>
        <end position="27"/>
    </location>
</feature>
<reference evidence="2 3" key="1">
    <citation type="submission" date="2013-11" db="EMBL/GenBank/DDBJ databases">
        <title>Opisthorchis viverrini - life in the bile duct.</title>
        <authorList>
            <person name="Young N.D."/>
            <person name="Nagarajan N."/>
            <person name="Lin S.J."/>
            <person name="Korhonen P.K."/>
            <person name="Jex A.R."/>
            <person name="Hall R.S."/>
            <person name="Safavi-Hemami H."/>
            <person name="Kaewkong W."/>
            <person name="Bertrand D."/>
            <person name="Gao S."/>
            <person name="Seet Q."/>
            <person name="Wongkham S."/>
            <person name="Teh B.T."/>
            <person name="Wongkham C."/>
            <person name="Intapan P.M."/>
            <person name="Maleewong W."/>
            <person name="Yang X."/>
            <person name="Hu M."/>
            <person name="Wang Z."/>
            <person name="Hofmann A."/>
            <person name="Sternberg P.W."/>
            <person name="Tan P."/>
            <person name="Wang J."/>
            <person name="Gasser R.B."/>
        </authorList>
    </citation>
    <scope>NUCLEOTIDE SEQUENCE [LARGE SCALE GENOMIC DNA]</scope>
</reference>
<evidence type="ECO:0000256" key="1">
    <source>
        <dbReference type="SAM" id="Phobius"/>
    </source>
</evidence>
<evidence type="ECO:0000313" key="2">
    <source>
        <dbReference type="EMBL" id="KER28750.1"/>
    </source>
</evidence>